<dbReference type="AlphaFoldDB" id="A0A2N7TFE3"/>
<evidence type="ECO:0000259" key="2">
    <source>
        <dbReference type="Pfam" id="PF01738"/>
    </source>
</evidence>
<protein>
    <submittedName>
        <fullName evidence="3">Dienelactone hydrolase family protein</fullName>
    </submittedName>
</protein>
<dbReference type="InterPro" id="IPR029058">
    <property type="entry name" value="AB_hydrolase_fold"/>
</dbReference>
<gene>
    <name evidence="3" type="ORF">C1H66_21740</name>
</gene>
<dbReference type="EMBL" id="PNRE01000104">
    <property type="protein sequence ID" value="PMR66914.1"/>
    <property type="molecule type" value="Genomic_DNA"/>
</dbReference>
<keyword evidence="1" id="KW-0732">Signal</keyword>
<proteinExistence type="predicted"/>
<dbReference type="PANTHER" id="PTHR22946">
    <property type="entry name" value="DIENELACTONE HYDROLASE DOMAIN-CONTAINING PROTEIN-RELATED"/>
    <property type="match status" value="1"/>
</dbReference>
<dbReference type="InterPro" id="IPR002925">
    <property type="entry name" value="Dienelactn_hydro"/>
</dbReference>
<dbReference type="PANTHER" id="PTHR22946:SF0">
    <property type="entry name" value="DIENELACTONE HYDROLASE DOMAIN-CONTAINING PROTEIN"/>
    <property type="match status" value="1"/>
</dbReference>
<reference evidence="3 4" key="1">
    <citation type="submission" date="2018-01" db="EMBL/GenBank/DDBJ databases">
        <title>Halomonas endophytica sp. nov., isolated from storage liquid in the stems of Populus euphratica.</title>
        <authorList>
            <person name="Chen C."/>
        </authorList>
    </citation>
    <scope>NUCLEOTIDE SEQUENCE [LARGE SCALE GENOMIC DNA]</scope>
    <source>
        <strain evidence="3 4">DSM 26881</strain>
    </source>
</reference>
<dbReference type="Pfam" id="PF01738">
    <property type="entry name" value="DLH"/>
    <property type="match status" value="1"/>
</dbReference>
<dbReference type="RefSeq" id="WP_102629957.1">
    <property type="nucleotide sequence ID" value="NZ_PDOH01000039.1"/>
</dbReference>
<feature type="signal peptide" evidence="1">
    <location>
        <begin position="1"/>
        <end position="23"/>
    </location>
</feature>
<feature type="domain" description="Dienelactone hydrolase" evidence="2">
    <location>
        <begin position="60"/>
        <end position="276"/>
    </location>
</feature>
<dbReference type="OrthoDB" id="9787933at2"/>
<accession>A0A2N7TFE3</accession>
<evidence type="ECO:0000313" key="4">
    <source>
        <dbReference type="Proteomes" id="UP000235346"/>
    </source>
</evidence>
<feature type="chain" id="PRO_5014853768" evidence="1">
    <location>
        <begin position="24"/>
        <end position="285"/>
    </location>
</feature>
<dbReference type="InterPro" id="IPR050261">
    <property type="entry name" value="FrsA_esterase"/>
</dbReference>
<organism evidence="3 4">
    <name type="scientific">Halomonas heilongjiangensis</name>
    <dbReference type="NCBI Taxonomy" id="1387883"/>
    <lineage>
        <taxon>Bacteria</taxon>
        <taxon>Pseudomonadati</taxon>
        <taxon>Pseudomonadota</taxon>
        <taxon>Gammaproteobacteria</taxon>
        <taxon>Oceanospirillales</taxon>
        <taxon>Halomonadaceae</taxon>
        <taxon>Halomonas</taxon>
    </lineage>
</organism>
<keyword evidence="3" id="KW-0378">Hydrolase</keyword>
<dbReference type="GO" id="GO:0016787">
    <property type="term" value="F:hydrolase activity"/>
    <property type="evidence" value="ECO:0007669"/>
    <property type="project" value="UniProtKB-KW"/>
</dbReference>
<evidence type="ECO:0000313" key="3">
    <source>
        <dbReference type="EMBL" id="PMR66914.1"/>
    </source>
</evidence>
<dbReference type="Gene3D" id="3.40.50.1820">
    <property type="entry name" value="alpha/beta hydrolase"/>
    <property type="match status" value="1"/>
</dbReference>
<comment type="caution">
    <text evidence="3">The sequence shown here is derived from an EMBL/GenBank/DDBJ whole genome shotgun (WGS) entry which is preliminary data.</text>
</comment>
<evidence type="ECO:0000256" key="1">
    <source>
        <dbReference type="SAM" id="SignalP"/>
    </source>
</evidence>
<sequence length="285" mass="29821">MRTRLTLLLLVPGLMAGSVTALAQTQPSQAESATPIAIAQGPRVEGELFEYSTGGKTYQGYLAHNVNDGTARPAVLVVHEWWGLNDYARARADQLAALGFVALAVDMYGDGQVTTHPDQAGAFAGDVMQDWPATRARLEAAMTRLREHPAVADSGMAAIGYCFGGSVVMNMALSGMPIEAAISFHGDPSAMVSTPQAFAGLVQIHNGAEDPLVERADLDAMATALEAQGASVEVVNYPNALHGFTNPHADAVAEEYGLPLGYDAAADAASWQAALLALDRSLNGD</sequence>
<dbReference type="SUPFAM" id="SSF53474">
    <property type="entry name" value="alpha/beta-Hydrolases"/>
    <property type="match status" value="1"/>
</dbReference>
<keyword evidence="4" id="KW-1185">Reference proteome</keyword>
<dbReference type="Proteomes" id="UP000235346">
    <property type="component" value="Unassembled WGS sequence"/>
</dbReference>
<name>A0A2N7TFE3_9GAMM</name>